<dbReference type="OrthoDB" id="7862028at2"/>
<dbReference type="Proteomes" id="UP000231553">
    <property type="component" value="Unassembled WGS sequence"/>
</dbReference>
<sequence length="163" mass="17619">MIRPTGIKLARAFGDAPAAPAGGARPTGWGRGCGFSGVLAVCATSLSADNAADTVAVPSGQPLDLIEVLADETPGEMWARFRFLAPDVARDLGRIDVEIAHQDMEHLCHGFAMDYLARHQIDAARIVISLSDRAVPFGEPDPQATQFFEIYRPEDGHCIWEPY</sequence>
<gene>
    <name evidence="1" type="ORF">CVM52_17140</name>
</gene>
<comment type="caution">
    <text evidence="1">The sequence shown here is derived from an EMBL/GenBank/DDBJ whole genome shotgun (WGS) entry which is preliminary data.</text>
</comment>
<evidence type="ECO:0000313" key="1">
    <source>
        <dbReference type="EMBL" id="PJE35441.1"/>
    </source>
</evidence>
<keyword evidence="2" id="KW-1185">Reference proteome</keyword>
<accession>A0A2M8IY27</accession>
<dbReference type="InterPro" id="IPR045467">
    <property type="entry name" value="DUF6497"/>
</dbReference>
<protein>
    <recommendedName>
        <fullName evidence="3">Acetolactate synthase</fullName>
    </recommendedName>
</protein>
<reference evidence="1 2" key="1">
    <citation type="journal article" date="2018" name="Int. J. Syst. Evol. Microbiol.">
        <title>Pseudooceanicola lipolyticus sp. nov., a marine alphaproteobacterium, reclassification of Oceanicola flagellatus as Pseudooceanicola flagellatus comb. nov. and emended description of the genus Pseudooceanicola.</title>
        <authorList>
            <person name="Huang M.-M."/>
            <person name="Guo L.-L."/>
            <person name="Wu Y.-H."/>
            <person name="Lai Q.-L."/>
            <person name="Shao Z.-Z."/>
            <person name="Wang C.-S."/>
            <person name="Wu M."/>
            <person name="Xu X.-W."/>
        </authorList>
    </citation>
    <scope>NUCLEOTIDE SEQUENCE [LARGE SCALE GENOMIC DNA]</scope>
    <source>
        <strain evidence="1 2">157</strain>
    </source>
</reference>
<dbReference type="Pfam" id="PF20107">
    <property type="entry name" value="DUF6497"/>
    <property type="match status" value="1"/>
</dbReference>
<dbReference type="AlphaFoldDB" id="A0A2M8IY27"/>
<name>A0A2M8IY27_9RHOB</name>
<evidence type="ECO:0008006" key="3">
    <source>
        <dbReference type="Google" id="ProtNLM"/>
    </source>
</evidence>
<organism evidence="1 2">
    <name type="scientific">Pseudooceanicola lipolyticus</name>
    <dbReference type="NCBI Taxonomy" id="2029104"/>
    <lineage>
        <taxon>Bacteria</taxon>
        <taxon>Pseudomonadati</taxon>
        <taxon>Pseudomonadota</taxon>
        <taxon>Alphaproteobacteria</taxon>
        <taxon>Rhodobacterales</taxon>
        <taxon>Paracoccaceae</taxon>
        <taxon>Pseudooceanicola</taxon>
    </lineage>
</organism>
<dbReference type="EMBL" id="PGTB01000091">
    <property type="protein sequence ID" value="PJE35441.1"/>
    <property type="molecule type" value="Genomic_DNA"/>
</dbReference>
<evidence type="ECO:0000313" key="2">
    <source>
        <dbReference type="Proteomes" id="UP000231553"/>
    </source>
</evidence>
<proteinExistence type="predicted"/>